<keyword evidence="4" id="KW-1185">Reference proteome</keyword>
<protein>
    <recommendedName>
        <fullName evidence="5">PepSY domain-containing protein</fullName>
    </recommendedName>
</protein>
<feature type="compositionally biased region" description="Basic and acidic residues" evidence="1">
    <location>
        <begin position="9"/>
        <end position="18"/>
    </location>
</feature>
<proteinExistence type="predicted"/>
<dbReference type="Proteomes" id="UP000642673">
    <property type="component" value="Unassembled WGS sequence"/>
</dbReference>
<keyword evidence="2" id="KW-0812">Transmembrane</keyword>
<feature type="transmembrane region" description="Helical" evidence="2">
    <location>
        <begin position="46"/>
        <end position="67"/>
    </location>
</feature>
<sequence>MTHSTPQPSDDRPADAVETKAVPVDAAPAGRRGRLVRLTRQGRTRWVALGLVVLVGGGAAAAAVAVAEHRHEEREGHASFAGEHGHGEGPKGGRTDGRRETDGRTGGRGTEHGAPGWGRPGRAGGAEAAAPAPLPALPAPQAVDKAAGAVSGGKVESLRVVVEQGGASAWDAVVLGPDGVRHDVTLSGSDGTVTGNTVLEKGDAAVEKGPKAPR</sequence>
<name>A0ABQ3ESE4_9ACTN</name>
<feature type="compositionally biased region" description="Basic and acidic residues" evidence="1">
    <location>
        <begin position="67"/>
        <end position="111"/>
    </location>
</feature>
<evidence type="ECO:0008006" key="5">
    <source>
        <dbReference type="Google" id="ProtNLM"/>
    </source>
</evidence>
<feature type="region of interest" description="Disordered" evidence="1">
    <location>
        <begin position="66"/>
        <end position="137"/>
    </location>
</feature>
<evidence type="ECO:0000256" key="1">
    <source>
        <dbReference type="SAM" id="MobiDB-lite"/>
    </source>
</evidence>
<dbReference type="EMBL" id="BMVP01000004">
    <property type="protein sequence ID" value="GHB57058.1"/>
    <property type="molecule type" value="Genomic_DNA"/>
</dbReference>
<organism evidence="3 4">
    <name type="scientific">Streptomyces cirratus</name>
    <dbReference type="NCBI Taxonomy" id="68187"/>
    <lineage>
        <taxon>Bacteria</taxon>
        <taxon>Bacillati</taxon>
        <taxon>Actinomycetota</taxon>
        <taxon>Actinomycetes</taxon>
        <taxon>Kitasatosporales</taxon>
        <taxon>Streptomycetaceae</taxon>
        <taxon>Streptomyces</taxon>
    </lineage>
</organism>
<evidence type="ECO:0000313" key="3">
    <source>
        <dbReference type="EMBL" id="GHB57058.1"/>
    </source>
</evidence>
<feature type="region of interest" description="Disordered" evidence="1">
    <location>
        <begin position="1"/>
        <end position="33"/>
    </location>
</feature>
<evidence type="ECO:0000313" key="4">
    <source>
        <dbReference type="Proteomes" id="UP000642673"/>
    </source>
</evidence>
<feature type="compositionally biased region" description="Gly residues" evidence="1">
    <location>
        <begin position="115"/>
        <end position="124"/>
    </location>
</feature>
<accession>A0ABQ3ESE4</accession>
<keyword evidence="2" id="KW-0472">Membrane</keyword>
<gene>
    <name evidence="3" type="ORF">GCM10010347_29010</name>
</gene>
<keyword evidence="2" id="KW-1133">Transmembrane helix</keyword>
<evidence type="ECO:0000256" key="2">
    <source>
        <dbReference type="SAM" id="Phobius"/>
    </source>
</evidence>
<comment type="caution">
    <text evidence="3">The sequence shown here is derived from an EMBL/GenBank/DDBJ whole genome shotgun (WGS) entry which is preliminary data.</text>
</comment>
<reference evidence="4" key="1">
    <citation type="journal article" date="2019" name="Int. J. Syst. Evol. Microbiol.">
        <title>The Global Catalogue of Microorganisms (GCM) 10K type strain sequencing project: providing services to taxonomists for standard genome sequencing and annotation.</title>
        <authorList>
            <consortium name="The Broad Institute Genomics Platform"/>
            <consortium name="The Broad Institute Genome Sequencing Center for Infectious Disease"/>
            <person name="Wu L."/>
            <person name="Ma J."/>
        </authorList>
    </citation>
    <scope>NUCLEOTIDE SEQUENCE [LARGE SCALE GENOMIC DNA]</scope>
    <source>
        <strain evidence="4">JCM 4738</strain>
    </source>
</reference>